<dbReference type="STRING" id="1296565.SAMN05660657_00628"/>
<dbReference type="InterPro" id="IPR036388">
    <property type="entry name" value="WH-like_DNA-bd_sf"/>
</dbReference>
<dbReference type="SUPFAM" id="SSF52172">
    <property type="entry name" value="CheY-like"/>
    <property type="match status" value="1"/>
</dbReference>
<feature type="region of interest" description="Disordered" evidence="1">
    <location>
        <begin position="162"/>
        <end position="201"/>
    </location>
</feature>
<accession>A0A1I6XSP0</accession>
<proteinExistence type="predicted"/>
<feature type="region of interest" description="Disordered" evidence="1">
    <location>
        <begin position="65"/>
        <end position="89"/>
    </location>
</feature>
<evidence type="ECO:0000259" key="2">
    <source>
        <dbReference type="PROSITE" id="PS50921"/>
    </source>
</evidence>
<dbReference type="GO" id="GO:0003723">
    <property type="term" value="F:RNA binding"/>
    <property type="evidence" value="ECO:0007669"/>
    <property type="project" value="InterPro"/>
</dbReference>
<sequence length="201" mass="21071">MTSDAVHRPAPGPAAEEVPADRPSVVLARTCRGWSVLSPGRADDVGDLMEGLSLADLVAEELGCPAEPDRATRRAARGSADDEAAGDPRDTRIAALERTVAQLEHALAARVSTERAIGVLAERDATSPRAAFETLRGQARSLGRPVHELAREVLTALERAAAVPSAAEPATGLPPAPRRTPGRRVERGAARHASVPADGRR</sequence>
<organism evidence="3 4">
    <name type="scientific">Geodermatophilus amargosae</name>
    <dbReference type="NCBI Taxonomy" id="1296565"/>
    <lineage>
        <taxon>Bacteria</taxon>
        <taxon>Bacillati</taxon>
        <taxon>Actinomycetota</taxon>
        <taxon>Actinomycetes</taxon>
        <taxon>Geodermatophilales</taxon>
        <taxon>Geodermatophilaceae</taxon>
        <taxon>Geodermatophilus</taxon>
    </lineage>
</organism>
<dbReference type="RefSeq" id="WP_245784439.1">
    <property type="nucleotide sequence ID" value="NZ_FPBA01000002.1"/>
</dbReference>
<dbReference type="EMBL" id="FPBA01000002">
    <property type="protein sequence ID" value="SFT41330.1"/>
    <property type="molecule type" value="Genomic_DNA"/>
</dbReference>
<dbReference type="InterPro" id="IPR005561">
    <property type="entry name" value="ANTAR"/>
</dbReference>
<evidence type="ECO:0000256" key="1">
    <source>
        <dbReference type="SAM" id="MobiDB-lite"/>
    </source>
</evidence>
<name>A0A1I6XSP0_9ACTN</name>
<evidence type="ECO:0000313" key="4">
    <source>
        <dbReference type="Proteomes" id="UP000199546"/>
    </source>
</evidence>
<dbReference type="SMART" id="SM01012">
    <property type="entry name" value="ANTAR"/>
    <property type="match status" value="1"/>
</dbReference>
<gene>
    <name evidence="3" type="ORF">SAMN05660657_00628</name>
</gene>
<dbReference type="InterPro" id="IPR011006">
    <property type="entry name" value="CheY-like_superfamily"/>
</dbReference>
<keyword evidence="4" id="KW-1185">Reference proteome</keyword>
<dbReference type="AlphaFoldDB" id="A0A1I6XSP0"/>
<protein>
    <submittedName>
        <fullName evidence="3">ANTAR domain-containing protein</fullName>
    </submittedName>
</protein>
<feature type="domain" description="ANTAR" evidence="2">
    <location>
        <begin position="93"/>
        <end position="154"/>
    </location>
</feature>
<reference evidence="4" key="1">
    <citation type="submission" date="2016-10" db="EMBL/GenBank/DDBJ databases">
        <authorList>
            <person name="Varghese N."/>
            <person name="Submissions S."/>
        </authorList>
    </citation>
    <scope>NUCLEOTIDE SEQUENCE [LARGE SCALE GENOMIC DNA]</scope>
    <source>
        <strain evidence="4">DSM 46136</strain>
    </source>
</reference>
<dbReference type="Gene3D" id="1.10.10.10">
    <property type="entry name" value="Winged helix-like DNA-binding domain superfamily/Winged helix DNA-binding domain"/>
    <property type="match status" value="1"/>
</dbReference>
<dbReference type="Pfam" id="PF03861">
    <property type="entry name" value="ANTAR"/>
    <property type="match status" value="1"/>
</dbReference>
<feature type="region of interest" description="Disordered" evidence="1">
    <location>
        <begin position="1"/>
        <end position="22"/>
    </location>
</feature>
<dbReference type="Proteomes" id="UP000199546">
    <property type="component" value="Unassembled WGS sequence"/>
</dbReference>
<evidence type="ECO:0000313" key="3">
    <source>
        <dbReference type="EMBL" id="SFT41330.1"/>
    </source>
</evidence>
<dbReference type="PROSITE" id="PS50921">
    <property type="entry name" value="ANTAR"/>
    <property type="match status" value="1"/>
</dbReference>